<protein>
    <submittedName>
        <fullName evidence="2">Uncharacterized protein</fullName>
    </submittedName>
</protein>
<dbReference type="RefSeq" id="WP_184903933.1">
    <property type="nucleotide sequence ID" value="NZ_JACHMX010000001.1"/>
</dbReference>
<keyword evidence="3" id="KW-1185">Reference proteome</keyword>
<feature type="chain" id="PRO_5032353021" evidence="1">
    <location>
        <begin position="26"/>
        <end position="454"/>
    </location>
</feature>
<comment type="caution">
    <text evidence="2">The sequence shown here is derived from an EMBL/GenBank/DDBJ whole genome shotgun (WGS) entry which is preliminary data.</text>
</comment>
<name>A0A841BE74_9PSEU</name>
<accession>A0A841BE74</accession>
<evidence type="ECO:0000256" key="1">
    <source>
        <dbReference type="SAM" id="SignalP"/>
    </source>
</evidence>
<keyword evidence="1" id="KW-0732">Signal</keyword>
<dbReference type="InterPro" id="IPR029058">
    <property type="entry name" value="AB_hydrolase_fold"/>
</dbReference>
<feature type="signal peptide" evidence="1">
    <location>
        <begin position="1"/>
        <end position="25"/>
    </location>
</feature>
<evidence type="ECO:0000313" key="3">
    <source>
        <dbReference type="Proteomes" id="UP000580861"/>
    </source>
</evidence>
<dbReference type="EMBL" id="JACHMX010000001">
    <property type="protein sequence ID" value="MBB5857647.1"/>
    <property type="molecule type" value="Genomic_DNA"/>
</dbReference>
<organism evidence="2 3">
    <name type="scientific">Amycolatopsis umgeniensis</name>
    <dbReference type="NCBI Taxonomy" id="336628"/>
    <lineage>
        <taxon>Bacteria</taxon>
        <taxon>Bacillati</taxon>
        <taxon>Actinomycetota</taxon>
        <taxon>Actinomycetes</taxon>
        <taxon>Pseudonocardiales</taxon>
        <taxon>Pseudonocardiaceae</taxon>
        <taxon>Amycolatopsis</taxon>
    </lineage>
</organism>
<proteinExistence type="predicted"/>
<evidence type="ECO:0000313" key="2">
    <source>
        <dbReference type="EMBL" id="MBB5857647.1"/>
    </source>
</evidence>
<dbReference type="AlphaFoldDB" id="A0A841BE74"/>
<gene>
    <name evidence="2" type="ORF">HDA45_007734</name>
</gene>
<reference evidence="2 3" key="1">
    <citation type="submission" date="2020-08" db="EMBL/GenBank/DDBJ databases">
        <title>Sequencing the genomes of 1000 actinobacteria strains.</title>
        <authorList>
            <person name="Klenk H.-P."/>
        </authorList>
    </citation>
    <scope>NUCLEOTIDE SEQUENCE [LARGE SCALE GENOMIC DNA]</scope>
    <source>
        <strain evidence="2 3">DSM 45272</strain>
    </source>
</reference>
<sequence>MARRGLAFLVLLVTLLGLVIPSASAAGPVTRYEGELEGARYLVLVPENWNGTLLLWSHGMYSLAYPEPDRIALTSQPATESYLLEQGYALAASQFRAVRGWSIEEALTDQVRLHDWFGRTIGLPRRTIAAGESVGAITATLLAERNPRRFGGLMTFCGNLAGGEAHWNSGLDLGFALNTLLDARLHLVRITDPAANASRFTEVVQAANGNPQGRARLALANALAEIPGWLDATQPRPRDVAEQVFWQGAWDRFYRVGAFGVDRVALEQRAGGNPSWNAGIDYRRILANGGERPLVERAYAEAGLDLGADLERLAKAPRISPDPAAAAYLARFGLPLGRTPFPVLTMHTVADGTAPAAHERAYADRVGDRRNLRQLFVNRAGHCVFTASEEITALRTLERRLDSGNWPSGDLNADAGRLAPQYQTIFDIVRETRVTTTPAFTRHSPPPYPRLLPF</sequence>
<dbReference type="SUPFAM" id="SSF53474">
    <property type="entry name" value="alpha/beta-Hydrolases"/>
    <property type="match status" value="1"/>
</dbReference>
<dbReference type="Proteomes" id="UP000580861">
    <property type="component" value="Unassembled WGS sequence"/>
</dbReference>
<dbReference type="Gene3D" id="3.40.50.1820">
    <property type="entry name" value="alpha/beta hydrolase"/>
    <property type="match status" value="1"/>
</dbReference>